<organism evidence="2 3">
    <name type="scientific">Streptomyces viridochromogenes</name>
    <dbReference type="NCBI Taxonomy" id="1938"/>
    <lineage>
        <taxon>Bacteria</taxon>
        <taxon>Bacillati</taxon>
        <taxon>Actinomycetota</taxon>
        <taxon>Actinomycetes</taxon>
        <taxon>Kitasatosporales</taxon>
        <taxon>Streptomycetaceae</taxon>
        <taxon>Streptomyces</taxon>
    </lineage>
</organism>
<accession>A0A0L8K4F8</accession>
<dbReference type="RefSeq" id="WP_033201323.1">
    <property type="nucleotide sequence ID" value="NZ_LGUP01000293.1"/>
</dbReference>
<evidence type="ECO:0008006" key="4">
    <source>
        <dbReference type="Google" id="ProtNLM"/>
    </source>
</evidence>
<dbReference type="Proteomes" id="UP000037023">
    <property type="component" value="Unassembled WGS sequence"/>
</dbReference>
<gene>
    <name evidence="2" type="ORF">ADK34_23275</name>
</gene>
<evidence type="ECO:0000313" key="3">
    <source>
        <dbReference type="Proteomes" id="UP000037023"/>
    </source>
</evidence>
<dbReference type="AlphaFoldDB" id="A0A0L8K4F8"/>
<feature type="signal peptide" evidence="1">
    <location>
        <begin position="1"/>
        <end position="25"/>
    </location>
</feature>
<keyword evidence="1" id="KW-0732">Signal</keyword>
<dbReference type="OrthoDB" id="4312577at2"/>
<protein>
    <recommendedName>
        <fullName evidence="4">Secreted protein</fullName>
    </recommendedName>
</protein>
<reference evidence="2 3" key="1">
    <citation type="submission" date="2015-06" db="EMBL/GenBank/DDBJ databases">
        <authorList>
            <person name="Hoefler B.C."/>
            <person name="Straight P.D."/>
        </authorList>
    </citation>
    <scope>NUCLEOTIDE SEQUENCE [LARGE SCALE GENOMIC DNA]</scope>
    <source>
        <strain evidence="2 3">NRRL 3427</strain>
    </source>
</reference>
<evidence type="ECO:0000256" key="1">
    <source>
        <dbReference type="SAM" id="SignalP"/>
    </source>
</evidence>
<sequence length="192" mass="20144">MKALAATLSMAGAMVVALPGASASAAGDPMCSPGRTKLVWSNVKKEWVVTHKRTIENYTGSPASKTYSAEKVKQVTAGVTVTAGATVGANVAIGSLEVNTGLDLQLSGAKTKTTAESITWNLSSGSKYVFYAGTRTAQGYYTQYRCDRGTRWVTTGRYGKAVSWTELSEGGLRCTVRPPAGTLAAVAKARYC</sequence>
<feature type="chain" id="PRO_5038923729" description="Secreted protein" evidence="1">
    <location>
        <begin position="26"/>
        <end position="192"/>
    </location>
</feature>
<evidence type="ECO:0000313" key="2">
    <source>
        <dbReference type="EMBL" id="KOG20649.1"/>
    </source>
</evidence>
<dbReference type="EMBL" id="LGUP01000293">
    <property type="protein sequence ID" value="KOG20649.1"/>
    <property type="molecule type" value="Genomic_DNA"/>
</dbReference>
<proteinExistence type="predicted"/>
<comment type="caution">
    <text evidence="2">The sequence shown here is derived from an EMBL/GenBank/DDBJ whole genome shotgun (WGS) entry which is preliminary data.</text>
</comment>
<name>A0A0L8K4F8_STRVR</name>
<dbReference type="PATRIC" id="fig|1938.6.peg.5012"/>